<proteinExistence type="inferred from homology"/>
<evidence type="ECO:0000256" key="1">
    <source>
        <dbReference type="ARBA" id="ARBA00004651"/>
    </source>
</evidence>
<comment type="similarity">
    <text evidence="11">Belongs to the G-protein coupled receptor 1 family.</text>
</comment>
<feature type="transmembrane region" description="Helical" evidence="12">
    <location>
        <begin position="140"/>
        <end position="159"/>
    </location>
</feature>
<dbReference type="GO" id="GO:0005886">
    <property type="term" value="C:plasma membrane"/>
    <property type="evidence" value="ECO:0007669"/>
    <property type="project" value="UniProtKB-SubCell"/>
</dbReference>
<dbReference type="CDD" id="cd15943">
    <property type="entry name" value="7tmA_OR5AP2-like"/>
    <property type="match status" value="1"/>
</dbReference>
<evidence type="ECO:0000256" key="6">
    <source>
        <dbReference type="ARBA" id="ARBA00022989"/>
    </source>
</evidence>
<sequence length="507" mass="57344">MKEANWTQVSEFILLGFSEQWELQIILFWLFLLIYLLTLIGNVSMIVLIQTDSLRHSPMYFFLSNLSFTDICCSSSITPRFLYDLFVGSKVISFNACATQMWFFAIFATTECYLLAAMAYDRFVAICNPLLYPVTMTKNICLQLLAGCYLAGVVTAIALTSGTFSLSFCGPNEVSSYFCDIPPLLRLSCSNNYISKIMDKENYTTMNEFILLGLTDRPELQIPLFVIFLWIYAVSLVGNLGMVVLIGIDSRLHTPMYFFLCHLSFVDFCYSTVITPKMLVNFVADVNVISFSECAVQFYLFGSCAGIEGFLLAAMAYDRYNAICNPLLYKAIMSWKVCAYLVIASFLAGFINAAIHTYFTFQLQFCDSNIINHFFCDTPPLLALSCSDIHINLIIIFVFATFNELSCLLTILVSYSYILSAILRISTSEGRHRAFSTCASHLLAVTIFFGTILFMYLRPSSSHSMDQDKIVSVFYTVMIPMLNPLIYSLRNREVKDAVKKAVGRKIF</sequence>
<evidence type="ECO:0000256" key="4">
    <source>
        <dbReference type="ARBA" id="ARBA00022692"/>
    </source>
</evidence>
<dbReference type="InterPro" id="IPR017452">
    <property type="entry name" value="GPCR_Rhodpsn_7TM"/>
</dbReference>
<feature type="domain" description="G-protein coupled receptors family 1 profile" evidence="13">
    <location>
        <begin position="238"/>
        <end position="487"/>
    </location>
</feature>
<keyword evidence="2" id="KW-1003">Cell membrane</keyword>
<evidence type="ECO:0000313" key="15">
    <source>
        <dbReference type="RefSeq" id="XP_054827385.1"/>
    </source>
</evidence>
<reference evidence="15" key="1">
    <citation type="submission" date="2025-08" db="UniProtKB">
        <authorList>
            <consortium name="RefSeq"/>
        </authorList>
    </citation>
    <scope>IDENTIFICATION</scope>
    <source>
        <tissue evidence="15">Blood</tissue>
    </source>
</reference>
<dbReference type="PANTHER" id="PTHR48018">
    <property type="entry name" value="OLFACTORY RECEPTOR"/>
    <property type="match status" value="1"/>
</dbReference>
<evidence type="ECO:0000256" key="12">
    <source>
        <dbReference type="SAM" id="Phobius"/>
    </source>
</evidence>
<evidence type="ECO:0000256" key="5">
    <source>
        <dbReference type="ARBA" id="ARBA00022725"/>
    </source>
</evidence>
<dbReference type="InterPro" id="IPR000725">
    <property type="entry name" value="Olfact_rcpt"/>
</dbReference>
<evidence type="ECO:0000256" key="3">
    <source>
        <dbReference type="ARBA" id="ARBA00022606"/>
    </source>
</evidence>
<keyword evidence="5" id="KW-0552">Olfaction</keyword>
<dbReference type="Pfam" id="PF13853">
    <property type="entry name" value="7tm_4"/>
    <property type="match status" value="2"/>
</dbReference>
<evidence type="ECO:0000256" key="8">
    <source>
        <dbReference type="ARBA" id="ARBA00023136"/>
    </source>
</evidence>
<dbReference type="KEGG" id="emc:129324251"/>
<gene>
    <name evidence="15" type="primary">LOC129324251</name>
</gene>
<dbReference type="InterPro" id="IPR000276">
    <property type="entry name" value="GPCR_Rhodpsn"/>
</dbReference>
<keyword evidence="8 12" id="KW-0472">Membrane</keyword>
<organism evidence="14 15">
    <name type="scientific">Eublepharis macularius</name>
    <name type="common">Leopard gecko</name>
    <name type="synonym">Cyrtodactylus macularius</name>
    <dbReference type="NCBI Taxonomy" id="481883"/>
    <lineage>
        <taxon>Eukaryota</taxon>
        <taxon>Metazoa</taxon>
        <taxon>Chordata</taxon>
        <taxon>Craniata</taxon>
        <taxon>Vertebrata</taxon>
        <taxon>Euteleostomi</taxon>
        <taxon>Lepidosauria</taxon>
        <taxon>Squamata</taxon>
        <taxon>Bifurcata</taxon>
        <taxon>Gekkota</taxon>
        <taxon>Eublepharidae</taxon>
        <taxon>Eublepharinae</taxon>
        <taxon>Eublepharis</taxon>
    </lineage>
</organism>
<feature type="transmembrane region" description="Helical" evidence="12">
    <location>
        <begin position="102"/>
        <end position="120"/>
    </location>
</feature>
<accession>A0AA97IXK6</accession>
<dbReference type="FunFam" id="1.20.1070.10:FF:000004">
    <property type="entry name" value="Olfactory receptor"/>
    <property type="match status" value="1"/>
</dbReference>
<dbReference type="RefSeq" id="XP_054827385.1">
    <property type="nucleotide sequence ID" value="XM_054971410.1"/>
</dbReference>
<evidence type="ECO:0000256" key="10">
    <source>
        <dbReference type="ARBA" id="ARBA00023224"/>
    </source>
</evidence>
<keyword evidence="7 11" id="KW-0297">G-protein coupled receptor</keyword>
<dbReference type="GO" id="GO:0004930">
    <property type="term" value="F:G protein-coupled receptor activity"/>
    <property type="evidence" value="ECO:0007669"/>
    <property type="project" value="UniProtKB-KW"/>
</dbReference>
<dbReference type="GO" id="GO:0004984">
    <property type="term" value="F:olfactory receptor activity"/>
    <property type="evidence" value="ECO:0007669"/>
    <property type="project" value="InterPro"/>
</dbReference>
<dbReference type="PRINTS" id="PR00245">
    <property type="entry name" value="OLFACTORYR"/>
</dbReference>
<comment type="subcellular location">
    <subcellularLocation>
        <location evidence="1">Cell membrane</location>
        <topology evidence="1">Multi-pass membrane protein</topology>
    </subcellularLocation>
</comment>
<dbReference type="Gene3D" id="1.20.1070.10">
    <property type="entry name" value="Rhodopsin 7-helix transmembrane proteins"/>
    <property type="match status" value="2"/>
</dbReference>
<protein>
    <submittedName>
        <fullName evidence="15">Olfactory receptor 1020-like isoform X1</fullName>
    </submittedName>
</protein>
<feature type="transmembrane region" description="Helical" evidence="12">
    <location>
        <begin position="222"/>
        <end position="245"/>
    </location>
</feature>
<feature type="transmembrane region" description="Helical" evidence="12">
    <location>
        <begin position="469"/>
        <end position="489"/>
    </location>
</feature>
<evidence type="ECO:0000256" key="2">
    <source>
        <dbReference type="ARBA" id="ARBA00022475"/>
    </source>
</evidence>
<feature type="transmembrane region" description="Helical" evidence="12">
    <location>
        <begin position="296"/>
        <end position="317"/>
    </location>
</feature>
<keyword evidence="14" id="KW-1185">Reference proteome</keyword>
<dbReference type="GeneID" id="129324251"/>
<evidence type="ECO:0000313" key="14">
    <source>
        <dbReference type="Proteomes" id="UP001190640"/>
    </source>
</evidence>
<feature type="transmembrane region" description="Helical" evidence="12">
    <location>
        <begin position="26"/>
        <end position="48"/>
    </location>
</feature>
<dbReference type="PROSITE" id="PS50262">
    <property type="entry name" value="G_PROTEIN_RECEP_F1_2"/>
    <property type="match status" value="2"/>
</dbReference>
<feature type="transmembrane region" description="Helical" evidence="12">
    <location>
        <begin position="257"/>
        <end position="276"/>
    </location>
</feature>
<feature type="domain" description="G-protein coupled receptors family 1 profile" evidence="13">
    <location>
        <begin position="41"/>
        <end position="232"/>
    </location>
</feature>
<dbReference type="Proteomes" id="UP001190640">
    <property type="component" value="Chromosome 2"/>
</dbReference>
<feature type="transmembrane region" description="Helical" evidence="12">
    <location>
        <begin position="337"/>
        <end position="359"/>
    </location>
</feature>
<keyword evidence="4 11" id="KW-0812">Transmembrane</keyword>
<feature type="transmembrane region" description="Helical" evidence="12">
    <location>
        <begin position="389"/>
        <end position="413"/>
    </location>
</feature>
<evidence type="ECO:0000256" key="11">
    <source>
        <dbReference type="RuleBase" id="RU000688"/>
    </source>
</evidence>
<keyword evidence="6 12" id="KW-1133">Transmembrane helix</keyword>
<dbReference type="FunFam" id="1.20.1070.10:FF:000003">
    <property type="entry name" value="Olfactory receptor"/>
    <property type="match status" value="1"/>
</dbReference>
<keyword evidence="9 11" id="KW-0675">Receptor</keyword>
<dbReference type="PROSITE" id="PS00237">
    <property type="entry name" value="G_PROTEIN_RECEP_F1_1"/>
    <property type="match status" value="1"/>
</dbReference>
<feature type="transmembrane region" description="Helical" evidence="12">
    <location>
        <begin position="60"/>
        <end position="82"/>
    </location>
</feature>
<feature type="transmembrane region" description="Helical" evidence="12">
    <location>
        <begin position="434"/>
        <end position="457"/>
    </location>
</feature>
<dbReference type="AlphaFoldDB" id="A0AA97IXK6"/>
<dbReference type="PRINTS" id="PR00237">
    <property type="entry name" value="GPCRRHODOPSN"/>
</dbReference>
<evidence type="ECO:0000256" key="9">
    <source>
        <dbReference type="ARBA" id="ARBA00023170"/>
    </source>
</evidence>
<dbReference type="SUPFAM" id="SSF81321">
    <property type="entry name" value="Family A G protein-coupled receptor-like"/>
    <property type="match status" value="2"/>
</dbReference>
<keyword evidence="3" id="KW-0716">Sensory transduction</keyword>
<evidence type="ECO:0000259" key="13">
    <source>
        <dbReference type="PROSITE" id="PS50262"/>
    </source>
</evidence>
<evidence type="ECO:0000256" key="7">
    <source>
        <dbReference type="ARBA" id="ARBA00023040"/>
    </source>
</evidence>
<keyword evidence="10 11" id="KW-0807">Transducer</keyword>
<name>A0AA97IXK6_EUBMA</name>